<protein>
    <submittedName>
        <fullName evidence="2">Putative adenylyl cyclase CyaB</fullName>
    </submittedName>
</protein>
<evidence type="ECO:0000313" key="3">
    <source>
        <dbReference type="Proteomes" id="UP000585272"/>
    </source>
</evidence>
<dbReference type="Gene3D" id="2.40.320.10">
    <property type="entry name" value="Hypothetical Protein Pfu-838710-001"/>
    <property type="match status" value="1"/>
</dbReference>
<dbReference type="InterPro" id="IPR008173">
    <property type="entry name" value="Adenylyl_cyclase_CyaB"/>
</dbReference>
<dbReference type="InterPro" id="IPR023577">
    <property type="entry name" value="CYTH_domain"/>
</dbReference>
<gene>
    <name evidence="2" type="ORF">BDZ31_004476</name>
</gene>
<dbReference type="CDD" id="cd07890">
    <property type="entry name" value="CYTH-like_AC_IV-like"/>
    <property type="match status" value="1"/>
</dbReference>
<dbReference type="PANTHER" id="PTHR21028">
    <property type="entry name" value="SI:CH211-156B7.4"/>
    <property type="match status" value="1"/>
</dbReference>
<dbReference type="PANTHER" id="PTHR21028:SF2">
    <property type="entry name" value="CYTH DOMAIN-CONTAINING PROTEIN"/>
    <property type="match status" value="1"/>
</dbReference>
<dbReference type="SUPFAM" id="SSF55154">
    <property type="entry name" value="CYTH-like phosphatases"/>
    <property type="match status" value="1"/>
</dbReference>
<comment type="caution">
    <text evidence="2">The sequence shown here is derived from an EMBL/GenBank/DDBJ whole genome shotgun (WGS) entry which is preliminary data.</text>
</comment>
<dbReference type="RefSeq" id="WP_183345270.1">
    <property type="nucleotide sequence ID" value="NZ_JACHNU010000009.1"/>
</dbReference>
<evidence type="ECO:0000259" key="1">
    <source>
        <dbReference type="SMART" id="SM01118"/>
    </source>
</evidence>
<organism evidence="2 3">
    <name type="scientific">Conexibacter arvalis</name>
    <dbReference type="NCBI Taxonomy" id="912552"/>
    <lineage>
        <taxon>Bacteria</taxon>
        <taxon>Bacillati</taxon>
        <taxon>Actinomycetota</taxon>
        <taxon>Thermoleophilia</taxon>
        <taxon>Solirubrobacterales</taxon>
        <taxon>Conexibacteraceae</taxon>
        <taxon>Conexibacter</taxon>
    </lineage>
</organism>
<accession>A0A840ILN8</accession>
<name>A0A840ILN8_9ACTN</name>
<proteinExistence type="predicted"/>
<evidence type="ECO:0000313" key="2">
    <source>
        <dbReference type="EMBL" id="MBB4664858.1"/>
    </source>
</evidence>
<dbReference type="Proteomes" id="UP000585272">
    <property type="component" value="Unassembled WGS sequence"/>
</dbReference>
<dbReference type="InterPro" id="IPR033469">
    <property type="entry name" value="CYTH-like_dom_sf"/>
</dbReference>
<dbReference type="Pfam" id="PF01928">
    <property type="entry name" value="CYTH"/>
    <property type="match status" value="1"/>
</dbReference>
<dbReference type="SMART" id="SM01118">
    <property type="entry name" value="CYTH"/>
    <property type="match status" value="1"/>
</dbReference>
<reference evidence="2 3" key="1">
    <citation type="submission" date="2020-08" db="EMBL/GenBank/DDBJ databases">
        <title>Genomic Encyclopedia of Archaeal and Bacterial Type Strains, Phase II (KMG-II): from individual species to whole genera.</title>
        <authorList>
            <person name="Goeker M."/>
        </authorList>
    </citation>
    <scope>NUCLEOTIDE SEQUENCE [LARGE SCALE GENOMIC DNA]</scope>
    <source>
        <strain evidence="2 3">DSM 23288</strain>
    </source>
</reference>
<dbReference type="EMBL" id="JACHNU010000009">
    <property type="protein sequence ID" value="MBB4664858.1"/>
    <property type="molecule type" value="Genomic_DNA"/>
</dbReference>
<sequence>MSAETVVGREPARRNVELKARDRDPARSLARCVALEGAVDHGVLWQRDTYFVVTRGRLKLREERPGGATLIQYERPDEQSAKLSRYRLIGVDDAAACRAGLDAALGTRVVVEKERRLFIWRDVRIHLDRVAGLGDFVEFEAVAPDASDLAAEREKVARLRELLDVRGEDLVAVGYGDALTGKEGEDRAS</sequence>
<feature type="domain" description="CYTH" evidence="1">
    <location>
        <begin position="13"/>
        <end position="181"/>
    </location>
</feature>
<dbReference type="AlphaFoldDB" id="A0A840ILN8"/>
<keyword evidence="3" id="KW-1185">Reference proteome</keyword>